<comment type="caution">
    <text evidence="1">The sequence shown here is derived from an EMBL/GenBank/DDBJ whole genome shotgun (WGS) entry which is preliminary data.</text>
</comment>
<accession>A0A0F8Z4L4</accession>
<proteinExistence type="predicted"/>
<feature type="non-terminal residue" evidence="1">
    <location>
        <position position="1"/>
    </location>
</feature>
<protein>
    <submittedName>
        <fullName evidence="1">Uncharacterized protein</fullName>
    </submittedName>
</protein>
<dbReference type="SUPFAM" id="SSF52309">
    <property type="entry name" value="N-(deoxy)ribosyltransferase-like"/>
    <property type="match status" value="1"/>
</dbReference>
<sequence length="85" mass="9461">TEELRGQAKADLLGVVDAEVFVAVCVKDYRYAGTFTEMGMALVYDIPVFIIGKYANYNIFTYLPSVTVVDSVKEVIDALHYSNKT</sequence>
<gene>
    <name evidence="1" type="ORF">LCGC14_3079070</name>
</gene>
<dbReference type="EMBL" id="LAZR01065709">
    <property type="protein sequence ID" value="KKK54996.1"/>
    <property type="molecule type" value="Genomic_DNA"/>
</dbReference>
<reference evidence="1" key="1">
    <citation type="journal article" date="2015" name="Nature">
        <title>Complex archaea that bridge the gap between prokaryotes and eukaryotes.</title>
        <authorList>
            <person name="Spang A."/>
            <person name="Saw J.H."/>
            <person name="Jorgensen S.L."/>
            <person name="Zaremba-Niedzwiedzka K."/>
            <person name="Martijn J."/>
            <person name="Lind A.E."/>
            <person name="van Eijk R."/>
            <person name="Schleper C."/>
            <person name="Guy L."/>
            <person name="Ettema T.J."/>
        </authorList>
    </citation>
    <scope>NUCLEOTIDE SEQUENCE</scope>
</reference>
<dbReference type="AlphaFoldDB" id="A0A0F8Z4L4"/>
<name>A0A0F8Z4L4_9ZZZZ</name>
<evidence type="ECO:0000313" key="1">
    <source>
        <dbReference type="EMBL" id="KKK54996.1"/>
    </source>
</evidence>
<organism evidence="1">
    <name type="scientific">marine sediment metagenome</name>
    <dbReference type="NCBI Taxonomy" id="412755"/>
    <lineage>
        <taxon>unclassified sequences</taxon>
        <taxon>metagenomes</taxon>
        <taxon>ecological metagenomes</taxon>
    </lineage>
</organism>